<dbReference type="InterPro" id="IPR001466">
    <property type="entry name" value="Beta-lactam-related"/>
</dbReference>
<dbReference type="Pfam" id="PF00144">
    <property type="entry name" value="Beta-lactamase"/>
    <property type="match status" value="1"/>
</dbReference>
<dbReference type="Proteomes" id="UP000661607">
    <property type="component" value="Unassembled WGS sequence"/>
</dbReference>
<protein>
    <submittedName>
        <fullName evidence="2">CubicO group peptidase (Beta-lactamase class C family)</fullName>
    </submittedName>
</protein>
<dbReference type="RefSeq" id="WP_225958563.1">
    <property type="nucleotide sequence ID" value="NZ_BAAASY010000001.1"/>
</dbReference>
<gene>
    <name evidence="2" type="ORF">H4W81_002358</name>
</gene>
<proteinExistence type="predicted"/>
<keyword evidence="3" id="KW-1185">Reference proteome</keyword>
<feature type="domain" description="Beta-lactamase-related" evidence="1">
    <location>
        <begin position="27"/>
        <end position="377"/>
    </location>
</feature>
<comment type="caution">
    <text evidence="2">The sequence shown here is derived from an EMBL/GenBank/DDBJ whole genome shotgun (WGS) entry which is preliminary data.</text>
</comment>
<dbReference type="PANTHER" id="PTHR43319">
    <property type="entry name" value="BETA-LACTAMASE-RELATED"/>
    <property type="match status" value="1"/>
</dbReference>
<dbReference type="Gene3D" id="3.40.710.10">
    <property type="entry name" value="DD-peptidase/beta-lactamase superfamily"/>
    <property type="match status" value="1"/>
</dbReference>
<sequence>MNEIQVQGTVAEGFEEVRQEFAAVVAKERGESGAQLAAYVRGRRVVDLWAGEEVSGESLTGVFSSTKGAATLVVALLVQDGVLGLDQTVAHYWPEFAAAGKGGITVRDVLTHRTGLVGAEGGFPLAELADDRLIAKRMAGQRPLWRPGSAHGYGGFVTFAIVGEVVRRVTGRSIQELFEERIRSPYGLDLYLGLPEALEPRYLPVLPWQAAPEQQAAFEANWVAPGAISPHSIAGISYNFSFFQPADVLDFPNHRIVRALGQASGGGVGSARGLAALYAAAISEVDGQAPLLEPETLAEFSMIHSTGKDLVGGERAQYALGFKAVGMSYPFLSANAIGHDGSAGSEAFADPITGVAYGYTRRRAAFGFHAPENHRLAAAVVRAATASA</sequence>
<dbReference type="SUPFAM" id="SSF56601">
    <property type="entry name" value="beta-lactamase/transpeptidase-like"/>
    <property type="match status" value="1"/>
</dbReference>
<name>A0ABR9KC38_9ACTN</name>
<dbReference type="PANTHER" id="PTHR43319:SF3">
    <property type="entry name" value="BETA-LACTAMASE-RELATED DOMAIN-CONTAINING PROTEIN"/>
    <property type="match status" value="1"/>
</dbReference>
<evidence type="ECO:0000313" key="3">
    <source>
        <dbReference type="Proteomes" id="UP000661607"/>
    </source>
</evidence>
<organism evidence="2 3">
    <name type="scientific">Nonomuraea africana</name>
    <dbReference type="NCBI Taxonomy" id="46171"/>
    <lineage>
        <taxon>Bacteria</taxon>
        <taxon>Bacillati</taxon>
        <taxon>Actinomycetota</taxon>
        <taxon>Actinomycetes</taxon>
        <taxon>Streptosporangiales</taxon>
        <taxon>Streptosporangiaceae</taxon>
        <taxon>Nonomuraea</taxon>
    </lineage>
</organism>
<reference evidence="2 3" key="1">
    <citation type="submission" date="2020-10" db="EMBL/GenBank/DDBJ databases">
        <title>Sequencing the genomes of 1000 actinobacteria strains.</title>
        <authorList>
            <person name="Klenk H.-P."/>
        </authorList>
    </citation>
    <scope>NUCLEOTIDE SEQUENCE [LARGE SCALE GENOMIC DNA]</scope>
    <source>
        <strain evidence="2 3">DSM 43748</strain>
    </source>
</reference>
<evidence type="ECO:0000259" key="1">
    <source>
        <dbReference type="Pfam" id="PF00144"/>
    </source>
</evidence>
<dbReference type="EMBL" id="JADBEF010000001">
    <property type="protein sequence ID" value="MBE1559579.1"/>
    <property type="molecule type" value="Genomic_DNA"/>
</dbReference>
<evidence type="ECO:0000313" key="2">
    <source>
        <dbReference type="EMBL" id="MBE1559579.1"/>
    </source>
</evidence>
<accession>A0ABR9KC38</accession>
<dbReference type="InterPro" id="IPR052907">
    <property type="entry name" value="Beta-lactamase/esterase"/>
</dbReference>
<dbReference type="InterPro" id="IPR012338">
    <property type="entry name" value="Beta-lactam/transpept-like"/>
</dbReference>